<gene>
    <name evidence="2" type="ORF">ERS852456_00684</name>
</gene>
<accession>A0A173ZCT9</accession>
<proteinExistence type="predicted"/>
<keyword evidence="1" id="KW-0472">Membrane</keyword>
<sequence length="36" mass="4204">MDYAIILMIFNFIKSISEFLASILIIICAVKYLKKH</sequence>
<dbReference type="EMBL" id="CYZO01000007">
    <property type="protein sequence ID" value="CUN73603.1"/>
    <property type="molecule type" value="Genomic_DNA"/>
</dbReference>
<name>A0A173ZCT9_9FIRM</name>
<evidence type="ECO:0000313" key="3">
    <source>
        <dbReference type="Proteomes" id="UP000095787"/>
    </source>
</evidence>
<protein>
    <submittedName>
        <fullName evidence="2">Uncharacterized protein</fullName>
    </submittedName>
</protein>
<keyword evidence="1" id="KW-1133">Transmembrane helix</keyword>
<feature type="transmembrane region" description="Helical" evidence="1">
    <location>
        <begin position="6"/>
        <end position="30"/>
    </location>
</feature>
<dbReference type="Proteomes" id="UP000095787">
    <property type="component" value="Unassembled WGS sequence"/>
</dbReference>
<reference evidence="2 3" key="1">
    <citation type="submission" date="2015-09" db="EMBL/GenBank/DDBJ databases">
        <authorList>
            <consortium name="Pathogen Informatics"/>
        </authorList>
    </citation>
    <scope>NUCLEOTIDE SEQUENCE [LARGE SCALE GENOMIC DNA]</scope>
    <source>
        <strain evidence="2 3">2789STDY5834841</strain>
    </source>
</reference>
<dbReference type="AlphaFoldDB" id="A0A173ZCT9"/>
<evidence type="ECO:0000313" key="2">
    <source>
        <dbReference type="EMBL" id="CUN73603.1"/>
    </source>
</evidence>
<evidence type="ECO:0000256" key="1">
    <source>
        <dbReference type="SAM" id="Phobius"/>
    </source>
</evidence>
<organism evidence="2 3">
    <name type="scientific">[Ruminococcus] torques</name>
    <dbReference type="NCBI Taxonomy" id="33039"/>
    <lineage>
        <taxon>Bacteria</taxon>
        <taxon>Bacillati</taxon>
        <taxon>Bacillota</taxon>
        <taxon>Clostridia</taxon>
        <taxon>Lachnospirales</taxon>
        <taxon>Lachnospiraceae</taxon>
        <taxon>Mediterraneibacter</taxon>
    </lineage>
</organism>
<keyword evidence="1" id="KW-0812">Transmembrane</keyword>